<accession>A0A5J5IFD7</accession>
<organism evidence="1 2">
    <name type="scientific">Ginsengibacter hankyongi</name>
    <dbReference type="NCBI Taxonomy" id="2607284"/>
    <lineage>
        <taxon>Bacteria</taxon>
        <taxon>Pseudomonadati</taxon>
        <taxon>Bacteroidota</taxon>
        <taxon>Chitinophagia</taxon>
        <taxon>Chitinophagales</taxon>
        <taxon>Chitinophagaceae</taxon>
        <taxon>Ginsengibacter</taxon>
    </lineage>
</organism>
<keyword evidence="2" id="KW-1185">Reference proteome</keyword>
<sequence length="156" mass="17842">MSQTLFEKLQLEDEKNLLIQGLPSTIEKQFSKLSFSKNVTPLLKTRKIDFALVFALNSNQLYKILSEVCPALQATGKLWIAYPKATSKITSDLNRDCSWNYLTEQGFETGEIVEMDYVWSAQLFTKAEACECMEPSSVIQKFKSSSKRKMVEIESY</sequence>
<dbReference type="AlphaFoldDB" id="A0A5J5IFD7"/>
<evidence type="ECO:0000313" key="1">
    <source>
        <dbReference type="EMBL" id="KAA9038592.1"/>
    </source>
</evidence>
<dbReference type="EMBL" id="VYQF01000003">
    <property type="protein sequence ID" value="KAA9038592.1"/>
    <property type="molecule type" value="Genomic_DNA"/>
</dbReference>
<comment type="caution">
    <text evidence="1">The sequence shown here is derived from an EMBL/GenBank/DDBJ whole genome shotgun (WGS) entry which is preliminary data.</text>
</comment>
<name>A0A5J5IFD7_9BACT</name>
<dbReference type="Proteomes" id="UP000326903">
    <property type="component" value="Unassembled WGS sequence"/>
</dbReference>
<reference evidence="1 2" key="1">
    <citation type="submission" date="2019-09" db="EMBL/GenBank/DDBJ databases">
        <title>Draft genome sequence of Ginsengibacter sp. BR5-29.</title>
        <authorList>
            <person name="Im W.-T."/>
        </authorList>
    </citation>
    <scope>NUCLEOTIDE SEQUENCE [LARGE SCALE GENOMIC DNA]</scope>
    <source>
        <strain evidence="1 2">BR5-29</strain>
    </source>
</reference>
<evidence type="ECO:0008006" key="3">
    <source>
        <dbReference type="Google" id="ProtNLM"/>
    </source>
</evidence>
<dbReference type="RefSeq" id="WP_150415313.1">
    <property type="nucleotide sequence ID" value="NZ_VYQF01000003.1"/>
</dbReference>
<proteinExistence type="predicted"/>
<gene>
    <name evidence="1" type="ORF">FW778_13630</name>
</gene>
<evidence type="ECO:0000313" key="2">
    <source>
        <dbReference type="Proteomes" id="UP000326903"/>
    </source>
</evidence>
<protein>
    <recommendedName>
        <fullName evidence="3">DUF3052 domain-containing protein</fullName>
    </recommendedName>
</protein>